<dbReference type="Proteomes" id="UP000647172">
    <property type="component" value="Unassembled WGS sequence"/>
</dbReference>
<comment type="caution">
    <text evidence="1">The sequence shown here is derived from an EMBL/GenBank/DDBJ whole genome shotgun (WGS) entry which is preliminary data.</text>
</comment>
<dbReference type="AlphaFoldDB" id="A0A919JQ85"/>
<sequence length="182" mass="18891">MVDRAAQDADGGHTPAADGIATVDLVGVARSVVVATVPEQLDLLTEVATRWEAGAGPDGPRRGWTGGSVGSGIEPLLLGEVILPVLLGASAEVLGDAVVAAWHSRPRPVRRWRRRARSGRDEPVALPAAPVTLDASQAEALRSACVRHGAALGLSPEEATVLADAVYGALCRAMTEPRRDDD</sequence>
<name>A0A919JQ85_9ACTN</name>
<keyword evidence="2" id="KW-1185">Reference proteome</keyword>
<evidence type="ECO:0000313" key="2">
    <source>
        <dbReference type="Proteomes" id="UP000647172"/>
    </source>
</evidence>
<dbReference type="RefSeq" id="WP_203775455.1">
    <property type="nucleotide sequence ID" value="NZ_BAAAYJ010000040.1"/>
</dbReference>
<proteinExistence type="predicted"/>
<accession>A0A919JQ85</accession>
<protein>
    <submittedName>
        <fullName evidence="1">Uncharacterized protein</fullName>
    </submittedName>
</protein>
<dbReference type="EMBL" id="BOMQ01000084">
    <property type="protein sequence ID" value="GIE53412.1"/>
    <property type="molecule type" value="Genomic_DNA"/>
</dbReference>
<gene>
    <name evidence="1" type="ORF">Ani05nite_69460</name>
</gene>
<organism evidence="1 2">
    <name type="scientific">Actinoplanes nipponensis</name>
    <dbReference type="NCBI Taxonomy" id="135950"/>
    <lineage>
        <taxon>Bacteria</taxon>
        <taxon>Bacillati</taxon>
        <taxon>Actinomycetota</taxon>
        <taxon>Actinomycetes</taxon>
        <taxon>Micromonosporales</taxon>
        <taxon>Micromonosporaceae</taxon>
        <taxon>Actinoplanes</taxon>
    </lineage>
</organism>
<evidence type="ECO:0000313" key="1">
    <source>
        <dbReference type="EMBL" id="GIE53412.1"/>
    </source>
</evidence>
<reference evidence="1" key="1">
    <citation type="submission" date="2021-01" db="EMBL/GenBank/DDBJ databases">
        <title>Whole genome shotgun sequence of Actinoplanes nipponensis NBRC 14063.</title>
        <authorList>
            <person name="Komaki H."/>
            <person name="Tamura T."/>
        </authorList>
    </citation>
    <scope>NUCLEOTIDE SEQUENCE</scope>
    <source>
        <strain evidence="1">NBRC 14063</strain>
    </source>
</reference>